<evidence type="ECO:0000259" key="1">
    <source>
        <dbReference type="SMART" id="SM00256"/>
    </source>
</evidence>
<sequence>MAPVLPDDVIEDILARLPAKSAVRCRSLSHAWAAKLSSDHFVDLHLHLANRHGAPRILILQDPVDPDDERPPKVHACSAAASSSSRPATGARVHYVFNPSTGQSAALPEGRYTGRRSLRVKVEEDPDGHHKYARVGIGYDARTRRHKVVRVYYRGCDTKKKPPGCEVYVVNGSTGLWRPASGGALEKPAGWVNQNDTSVFAQGHVHWLAKRNLDSPPGELSIVSFSRRREVWDRVAATRHGRELSP</sequence>
<organism evidence="2">
    <name type="scientific">Brachypodium distachyon</name>
    <name type="common">Purple false brome</name>
    <name type="synonym">Trachynia distachya</name>
    <dbReference type="NCBI Taxonomy" id="15368"/>
    <lineage>
        <taxon>Eukaryota</taxon>
        <taxon>Viridiplantae</taxon>
        <taxon>Streptophyta</taxon>
        <taxon>Embryophyta</taxon>
        <taxon>Tracheophyta</taxon>
        <taxon>Spermatophyta</taxon>
        <taxon>Magnoliopsida</taxon>
        <taxon>Liliopsida</taxon>
        <taxon>Poales</taxon>
        <taxon>Poaceae</taxon>
        <taxon>BOP clade</taxon>
        <taxon>Pooideae</taxon>
        <taxon>Stipodae</taxon>
        <taxon>Brachypodieae</taxon>
        <taxon>Brachypodium</taxon>
    </lineage>
</organism>
<reference evidence="2 3" key="1">
    <citation type="journal article" date="2010" name="Nature">
        <title>Genome sequencing and analysis of the model grass Brachypodium distachyon.</title>
        <authorList>
            <consortium name="International Brachypodium Initiative"/>
        </authorList>
    </citation>
    <scope>NUCLEOTIDE SEQUENCE [LARGE SCALE GENOMIC DNA]</scope>
    <source>
        <strain evidence="2 3">Bd21</strain>
    </source>
</reference>
<dbReference type="Pfam" id="PF00646">
    <property type="entry name" value="F-box"/>
    <property type="match status" value="1"/>
</dbReference>
<feature type="domain" description="F-box" evidence="1">
    <location>
        <begin position="5"/>
        <end position="44"/>
    </location>
</feature>
<protein>
    <recommendedName>
        <fullName evidence="1">F-box domain-containing protein</fullName>
    </recommendedName>
</protein>
<dbReference type="InterPro" id="IPR036047">
    <property type="entry name" value="F-box-like_dom_sf"/>
</dbReference>
<dbReference type="AlphaFoldDB" id="A0A0Q3JZU5"/>
<dbReference type="CDD" id="cd22157">
    <property type="entry name" value="F-box_AtFBW1-like"/>
    <property type="match status" value="1"/>
</dbReference>
<evidence type="ECO:0000313" key="4">
    <source>
        <dbReference type="Proteomes" id="UP000008810"/>
    </source>
</evidence>
<dbReference type="NCBIfam" id="TIGR01640">
    <property type="entry name" value="F_box_assoc_1"/>
    <property type="match status" value="1"/>
</dbReference>
<reference evidence="2" key="2">
    <citation type="submission" date="2017-06" db="EMBL/GenBank/DDBJ databases">
        <title>WGS assembly of Brachypodium distachyon.</title>
        <authorList>
            <consortium name="The International Brachypodium Initiative"/>
            <person name="Lucas S."/>
            <person name="Harmon-Smith M."/>
            <person name="Lail K."/>
            <person name="Tice H."/>
            <person name="Grimwood J."/>
            <person name="Bruce D."/>
            <person name="Barry K."/>
            <person name="Shu S."/>
            <person name="Lindquist E."/>
            <person name="Wang M."/>
            <person name="Pitluck S."/>
            <person name="Vogel J.P."/>
            <person name="Garvin D.F."/>
            <person name="Mockler T.C."/>
            <person name="Schmutz J."/>
            <person name="Rokhsar D."/>
            <person name="Bevan M.W."/>
        </authorList>
    </citation>
    <scope>NUCLEOTIDE SEQUENCE</scope>
    <source>
        <strain evidence="2">Bd21</strain>
    </source>
</reference>
<proteinExistence type="predicted"/>
<dbReference type="EnsemblPlants" id="KQK17492">
    <property type="protein sequence ID" value="KQK17492"/>
    <property type="gene ID" value="BRADI_1g34780v3"/>
</dbReference>
<evidence type="ECO:0000313" key="3">
    <source>
        <dbReference type="EnsemblPlants" id="KQK17492"/>
    </source>
</evidence>
<dbReference type="SMART" id="SM00256">
    <property type="entry name" value="FBOX"/>
    <property type="match status" value="1"/>
</dbReference>
<dbReference type="OrthoDB" id="695144at2759"/>
<dbReference type="InterPro" id="IPR006527">
    <property type="entry name" value="F-box-assoc_dom_typ1"/>
</dbReference>
<dbReference type="ExpressionAtlas" id="A0A0Q3JZU5">
    <property type="expression patterns" value="baseline"/>
</dbReference>
<dbReference type="SUPFAM" id="SSF81383">
    <property type="entry name" value="F-box domain"/>
    <property type="match status" value="1"/>
</dbReference>
<dbReference type="PANTHER" id="PTHR31672">
    <property type="entry name" value="BNACNNG10540D PROTEIN"/>
    <property type="match status" value="1"/>
</dbReference>
<dbReference type="EMBL" id="CM000880">
    <property type="protein sequence ID" value="KQK17492.1"/>
    <property type="molecule type" value="Genomic_DNA"/>
</dbReference>
<dbReference type="InterPro" id="IPR017451">
    <property type="entry name" value="F-box-assoc_interact_dom"/>
</dbReference>
<dbReference type="STRING" id="15368.A0A0Q3JZU5"/>
<gene>
    <name evidence="3" type="primary">LOC104582130</name>
    <name evidence="2" type="ORF">BRADI_1g34780v3</name>
</gene>
<reference evidence="3" key="3">
    <citation type="submission" date="2018-08" db="UniProtKB">
        <authorList>
            <consortium name="EnsemblPlants"/>
        </authorList>
    </citation>
    <scope>IDENTIFICATION</scope>
    <source>
        <strain evidence="3">cv. Bd21</strain>
    </source>
</reference>
<accession>A0A0Q3JZU5</accession>
<keyword evidence="4" id="KW-1185">Reference proteome</keyword>
<dbReference type="Pfam" id="PF07734">
    <property type="entry name" value="FBA_1"/>
    <property type="match status" value="1"/>
</dbReference>
<dbReference type="InterPro" id="IPR001810">
    <property type="entry name" value="F-box_dom"/>
</dbReference>
<evidence type="ECO:0000313" key="2">
    <source>
        <dbReference type="EMBL" id="KQK17492.1"/>
    </source>
</evidence>
<dbReference type="Proteomes" id="UP000008810">
    <property type="component" value="Chromosome 1"/>
</dbReference>
<dbReference type="Gramene" id="KQK17492">
    <property type="protein sequence ID" value="KQK17492"/>
    <property type="gene ID" value="BRADI_1g34780v3"/>
</dbReference>
<dbReference type="PANTHER" id="PTHR31672:SF2">
    <property type="entry name" value="F-BOX DOMAIN-CONTAINING PROTEIN"/>
    <property type="match status" value="1"/>
</dbReference>
<dbReference type="InterPro" id="IPR050796">
    <property type="entry name" value="SCF_F-box_component"/>
</dbReference>
<name>A0A0Q3JZU5_BRADI</name>